<proteinExistence type="predicted"/>
<dbReference type="AlphaFoldDB" id="A0A6N9UIN4"/>
<sequence length="219" mass="23833">MDQYAPVSETSIGYDVFSPLWGILELAAVASSGVESLQQVSLSRFVADNRDGLDDLLESVRRVGNFSDETLRIFEEQGGWNVERQVTAEYLMMYSGCIESYPPDTGDPAVLRHMVQMGSDLQLALFMHALVSAAAVRGPGVKPASALIASAVRNGSSLLGIRDARAAADVFRMWRVKFLPDILRPDAPVRAGFKDTVREYERALGGLVDPGHGDESATR</sequence>
<gene>
    <name evidence="1" type="ORF">G3I46_13075</name>
</gene>
<reference evidence="1 2" key="1">
    <citation type="submission" date="2020-01" db="EMBL/GenBank/DDBJ databases">
        <title>Insect and environment-associated Actinomycetes.</title>
        <authorList>
            <person name="Currrie C."/>
            <person name="Chevrette M."/>
            <person name="Carlson C."/>
            <person name="Stubbendieck R."/>
            <person name="Wendt-Pienkowski E."/>
        </authorList>
    </citation>
    <scope>NUCLEOTIDE SEQUENCE [LARGE SCALE GENOMIC DNA]</scope>
    <source>
        <strain evidence="1 2">SID14172</strain>
    </source>
</reference>
<name>A0A6N9UIN4_9ACTN</name>
<organism evidence="1 2">
    <name type="scientific">Streptomyces coelicoflavus</name>
    <dbReference type="NCBI Taxonomy" id="285562"/>
    <lineage>
        <taxon>Bacteria</taxon>
        <taxon>Bacillati</taxon>
        <taxon>Actinomycetota</taxon>
        <taxon>Actinomycetes</taxon>
        <taxon>Kitasatosporales</taxon>
        <taxon>Streptomycetaceae</taxon>
        <taxon>Streptomyces</taxon>
    </lineage>
</organism>
<protein>
    <submittedName>
        <fullName evidence="1">Uncharacterized protein</fullName>
    </submittedName>
</protein>
<evidence type="ECO:0000313" key="2">
    <source>
        <dbReference type="Proteomes" id="UP000469545"/>
    </source>
</evidence>
<accession>A0A6N9UIN4</accession>
<dbReference type="Proteomes" id="UP000469545">
    <property type="component" value="Unassembled WGS sequence"/>
</dbReference>
<evidence type="ECO:0000313" key="1">
    <source>
        <dbReference type="EMBL" id="NEB17435.1"/>
    </source>
</evidence>
<dbReference type="RefSeq" id="WP_164140224.1">
    <property type="nucleotide sequence ID" value="NZ_JAAGMB010000284.1"/>
</dbReference>
<dbReference type="EMBL" id="JAAGMB010000284">
    <property type="protein sequence ID" value="NEB17435.1"/>
    <property type="molecule type" value="Genomic_DNA"/>
</dbReference>
<keyword evidence="2" id="KW-1185">Reference proteome</keyword>
<comment type="caution">
    <text evidence="1">The sequence shown here is derived from an EMBL/GenBank/DDBJ whole genome shotgun (WGS) entry which is preliminary data.</text>
</comment>